<comment type="similarity">
    <text evidence="3">Belongs to the FAD-binding oxidoreductase/transferase type 4 family.</text>
</comment>
<dbReference type="KEGG" id="aplc:110978983"/>
<comment type="cofactor">
    <cofactor evidence="1">
        <name>FAD</name>
        <dbReference type="ChEBI" id="CHEBI:57692"/>
    </cofactor>
</comment>
<dbReference type="Pfam" id="PF01565">
    <property type="entry name" value="FAD_binding_4"/>
    <property type="match status" value="1"/>
</dbReference>
<evidence type="ECO:0000256" key="1">
    <source>
        <dbReference type="ARBA" id="ARBA00001974"/>
    </source>
</evidence>
<dbReference type="PANTHER" id="PTHR43716">
    <property type="entry name" value="D-2-HYDROXYGLUTARATE DEHYDROGENASE, MITOCHONDRIAL"/>
    <property type="match status" value="1"/>
</dbReference>
<evidence type="ECO:0000256" key="3">
    <source>
        <dbReference type="ARBA" id="ARBA00008000"/>
    </source>
</evidence>
<dbReference type="CTD" id="728294"/>
<evidence type="ECO:0000256" key="13">
    <source>
        <dbReference type="ARBA" id="ARBA00045410"/>
    </source>
</evidence>
<protein>
    <recommendedName>
        <fullName evidence="12">D-2-hydroxyglutarate dehydrogenase, mitochondrial</fullName>
        <ecNumber evidence="11">1.1.99.39</ecNumber>
    </recommendedName>
</protein>
<dbReference type="GO" id="GO:0051990">
    <property type="term" value="F:(R)-2-hydroxyglutarate dehydrogenase activity"/>
    <property type="evidence" value="ECO:0007669"/>
    <property type="project" value="UniProtKB-EC"/>
</dbReference>
<comment type="catalytic activity">
    <reaction evidence="14">
        <text>(R)-malate + A = oxaloacetate + AH2</text>
        <dbReference type="Rhea" id="RHEA:67460"/>
        <dbReference type="ChEBI" id="CHEBI:13193"/>
        <dbReference type="ChEBI" id="CHEBI:15588"/>
        <dbReference type="ChEBI" id="CHEBI:16452"/>
        <dbReference type="ChEBI" id="CHEBI:17499"/>
    </reaction>
    <physiologicalReaction direction="left-to-right" evidence="14">
        <dbReference type="Rhea" id="RHEA:67461"/>
    </physiologicalReaction>
</comment>
<accession>A0A8B7YA21</accession>
<evidence type="ECO:0000256" key="5">
    <source>
        <dbReference type="ARBA" id="ARBA00022723"/>
    </source>
</evidence>
<evidence type="ECO:0000313" key="16">
    <source>
        <dbReference type="Proteomes" id="UP000694845"/>
    </source>
</evidence>
<dbReference type="PANTHER" id="PTHR43716:SF1">
    <property type="entry name" value="D-2-HYDROXYGLUTARATE DEHYDROGENASE, MITOCHONDRIAL"/>
    <property type="match status" value="1"/>
</dbReference>
<keyword evidence="10" id="KW-0496">Mitochondrion</keyword>
<evidence type="ECO:0000256" key="9">
    <source>
        <dbReference type="ARBA" id="ARBA00023002"/>
    </source>
</evidence>
<dbReference type="Gene3D" id="3.30.70.2740">
    <property type="match status" value="1"/>
</dbReference>
<evidence type="ECO:0000256" key="2">
    <source>
        <dbReference type="ARBA" id="ARBA00004173"/>
    </source>
</evidence>
<organism evidence="16 18">
    <name type="scientific">Acanthaster planci</name>
    <name type="common">Crown-of-thorns starfish</name>
    <dbReference type="NCBI Taxonomy" id="133434"/>
    <lineage>
        <taxon>Eukaryota</taxon>
        <taxon>Metazoa</taxon>
        <taxon>Echinodermata</taxon>
        <taxon>Eleutherozoa</taxon>
        <taxon>Asterozoa</taxon>
        <taxon>Asteroidea</taxon>
        <taxon>Valvatacea</taxon>
        <taxon>Valvatida</taxon>
        <taxon>Acanthasteridae</taxon>
        <taxon>Acanthaster</taxon>
    </lineage>
</organism>
<dbReference type="InterPro" id="IPR016169">
    <property type="entry name" value="FAD-bd_PCMH_sub2"/>
</dbReference>
<keyword evidence="9" id="KW-0560">Oxidoreductase</keyword>
<dbReference type="InterPro" id="IPR004113">
    <property type="entry name" value="FAD-bd_oxidored_4_C"/>
</dbReference>
<dbReference type="Proteomes" id="UP000694845">
    <property type="component" value="Unplaced"/>
</dbReference>
<keyword evidence="5" id="KW-0479">Metal-binding</keyword>
<dbReference type="InterPro" id="IPR051264">
    <property type="entry name" value="FAD-oxidored/transferase_4"/>
</dbReference>
<dbReference type="FunFam" id="3.30.70.2190:FF:000001">
    <property type="entry name" value="D-2-hydroxyglutarate dehydrogenase mitochondrial"/>
    <property type="match status" value="1"/>
</dbReference>
<dbReference type="PROSITE" id="PS51387">
    <property type="entry name" value="FAD_PCMH"/>
    <property type="match status" value="1"/>
</dbReference>
<evidence type="ECO:0000256" key="14">
    <source>
        <dbReference type="ARBA" id="ARBA00049267"/>
    </source>
</evidence>
<evidence type="ECO:0000256" key="10">
    <source>
        <dbReference type="ARBA" id="ARBA00023128"/>
    </source>
</evidence>
<keyword evidence="7" id="KW-0862">Zinc</keyword>
<dbReference type="InterPro" id="IPR016164">
    <property type="entry name" value="FAD-linked_Oxase-like_C"/>
</dbReference>
<dbReference type="Gene3D" id="3.30.70.2190">
    <property type="match status" value="1"/>
</dbReference>
<evidence type="ECO:0000313" key="19">
    <source>
        <dbReference type="RefSeq" id="XP_022090095.1"/>
    </source>
</evidence>
<dbReference type="EC" id="1.1.99.39" evidence="11"/>
<feature type="domain" description="FAD-binding PCMH-type" evidence="15">
    <location>
        <begin position="138"/>
        <end position="317"/>
    </location>
</feature>
<keyword evidence="16" id="KW-1185">Reference proteome</keyword>
<dbReference type="InterPro" id="IPR016166">
    <property type="entry name" value="FAD-bd_PCMH"/>
</dbReference>
<keyword evidence="4" id="KW-0285">Flavoprotein</keyword>
<dbReference type="InterPro" id="IPR036318">
    <property type="entry name" value="FAD-bd_PCMH-like_sf"/>
</dbReference>
<dbReference type="SUPFAM" id="SSF55103">
    <property type="entry name" value="FAD-linked oxidases, C-terminal domain"/>
    <property type="match status" value="1"/>
</dbReference>
<evidence type="ECO:0000256" key="8">
    <source>
        <dbReference type="ARBA" id="ARBA00022946"/>
    </source>
</evidence>
<evidence type="ECO:0000256" key="7">
    <source>
        <dbReference type="ARBA" id="ARBA00022833"/>
    </source>
</evidence>
<dbReference type="FunFam" id="3.30.465.10:FF:000053">
    <property type="entry name" value="D-lactate dehydrogenase (Cytochrome), putative"/>
    <property type="match status" value="1"/>
</dbReference>
<dbReference type="OrthoDB" id="5332616at2759"/>
<dbReference type="RefSeq" id="XP_022090094.1">
    <property type="nucleotide sequence ID" value="XM_022234402.1"/>
</dbReference>
<evidence type="ECO:0000259" key="15">
    <source>
        <dbReference type="PROSITE" id="PS51387"/>
    </source>
</evidence>
<dbReference type="AlphaFoldDB" id="A0A8B7YA21"/>
<dbReference type="Pfam" id="PF02913">
    <property type="entry name" value="FAD-oxidase_C"/>
    <property type="match status" value="1"/>
</dbReference>
<name>A0A8B7YA21_ACAPL</name>
<keyword evidence="8" id="KW-0809">Transit peptide</keyword>
<evidence type="ECO:0000256" key="6">
    <source>
        <dbReference type="ARBA" id="ARBA00022827"/>
    </source>
</evidence>
<comment type="subcellular location">
    <subcellularLocation>
        <location evidence="2">Mitochondrion</location>
    </subcellularLocation>
</comment>
<gene>
    <name evidence="17 18 19 20" type="primary">LOC110978983</name>
</gene>
<dbReference type="OMA" id="YNEDWMR"/>
<dbReference type="Gene3D" id="3.30.465.10">
    <property type="match status" value="1"/>
</dbReference>
<dbReference type="FunFam" id="3.30.43.10:FF:000002">
    <property type="entry name" value="D-2-hydroxyglutarate dehydrogenase, mitochondrial"/>
    <property type="match status" value="1"/>
</dbReference>
<dbReference type="SUPFAM" id="SSF56176">
    <property type="entry name" value="FAD-binding/transporter-associated domain-like"/>
    <property type="match status" value="1"/>
</dbReference>
<evidence type="ECO:0000313" key="20">
    <source>
        <dbReference type="RefSeq" id="XP_022090096.1"/>
    </source>
</evidence>
<evidence type="ECO:0000256" key="12">
    <source>
        <dbReference type="ARBA" id="ARBA00039639"/>
    </source>
</evidence>
<dbReference type="Gene3D" id="3.30.43.10">
    <property type="entry name" value="Uridine Diphospho-n-acetylenolpyruvylglucosamine Reductase, domain 2"/>
    <property type="match status" value="1"/>
</dbReference>
<dbReference type="RefSeq" id="XP_022090093.1">
    <property type="nucleotide sequence ID" value="XM_022234401.1"/>
</dbReference>
<dbReference type="RefSeq" id="XP_022090096.1">
    <property type="nucleotide sequence ID" value="XM_022234404.1"/>
</dbReference>
<sequence length="567" mass="62792">MASLRTLRISYSNIQRILVTYTYVKPSNSSLFIPTTEASLAAGTRQVNTGPVKATCIYSSYDSSQHKLLLWRHLATSATHQIVREVPLTSQSHPSLVRGPFAKVTQNDVAFFQELLPQRVITDEEDLISPNTDWLGSLRGASQVLLRPKTTDEVSQIMAYCHAHNLAVVPQGGNTGLAGGSVPVFDEIILSTSLMNNVIQFDELSGVLVCQSGCILEKLDSYIEAYGYTMPLDLGAKGSCQIGGNVSTNAGGIRLLRYGSLRGTVLGIEAVLADGRIIDCLSSLRKDNTGYDLKQMFIGSEGTLGVVTGVSILCPPRPQSVNVALFGCESFSKVLDTFKESKSQLVEILSAFEFMDQTTLSYVTKYLGLRNPLNREYPFYILIETSGSNGSHDEEKLNQFLEHIMSTELVIDGTVATDSTKIQMIWALRERINESIQRTKQQYKYDLTIPHRTYYDLVPMIRDYLRTQHAHLPVCDVIGYGHVGDGNIHINVIVDEFSEDIKNALEPFVFEQTAKLKGSVSSEHGLGFNKRKYIGYSKTDEAVEVMKLMKCLLDPKGILNPYKTIPS</sequence>
<dbReference type="RefSeq" id="XP_022090095.1">
    <property type="nucleotide sequence ID" value="XM_022234403.1"/>
</dbReference>
<dbReference type="GO" id="GO:0005739">
    <property type="term" value="C:mitochondrion"/>
    <property type="evidence" value="ECO:0007669"/>
    <property type="project" value="UniProtKB-SubCell"/>
</dbReference>
<dbReference type="GO" id="GO:0046872">
    <property type="term" value="F:metal ion binding"/>
    <property type="evidence" value="ECO:0007669"/>
    <property type="project" value="UniProtKB-KW"/>
</dbReference>
<dbReference type="Gene3D" id="1.10.45.10">
    <property type="entry name" value="Vanillyl-alcohol Oxidase, Chain A, domain 4"/>
    <property type="match status" value="1"/>
</dbReference>
<dbReference type="InterPro" id="IPR016171">
    <property type="entry name" value="Vanillyl_alc_oxidase_C-sub2"/>
</dbReference>
<dbReference type="GO" id="GO:0071949">
    <property type="term" value="F:FAD binding"/>
    <property type="evidence" value="ECO:0007669"/>
    <property type="project" value="InterPro"/>
</dbReference>
<keyword evidence="6" id="KW-0274">FAD</keyword>
<evidence type="ECO:0000313" key="18">
    <source>
        <dbReference type="RefSeq" id="XP_022090094.1"/>
    </source>
</evidence>
<dbReference type="FunFam" id="1.10.45.10:FF:000001">
    <property type="entry name" value="D-lactate dehydrogenase mitochondrial"/>
    <property type="match status" value="1"/>
</dbReference>
<evidence type="ECO:0000256" key="11">
    <source>
        <dbReference type="ARBA" id="ARBA00039003"/>
    </source>
</evidence>
<evidence type="ECO:0000256" key="4">
    <source>
        <dbReference type="ARBA" id="ARBA00022630"/>
    </source>
</evidence>
<reference evidence="17 18" key="1">
    <citation type="submission" date="2025-04" db="UniProtKB">
        <authorList>
            <consortium name="RefSeq"/>
        </authorList>
    </citation>
    <scope>IDENTIFICATION</scope>
</reference>
<dbReference type="GeneID" id="110978983"/>
<evidence type="ECO:0000313" key="17">
    <source>
        <dbReference type="RefSeq" id="XP_022090093.1"/>
    </source>
</evidence>
<comment type="function">
    <text evidence="13">Catalyzes the oxidation of D-2-hydroxyglutarate (D-2-HG) to alpha-ketoglutarate. Also catalyzes the oxidation of other D-2-hydroxyacids, such as D-malate (D-MAL) and D-lactate (D-LAC). Exhibits high activities towards D-2-HG and D-MAL but a very weak activity towards D-LAC.</text>
</comment>
<proteinExistence type="inferred from homology"/>
<dbReference type="GO" id="GO:0006108">
    <property type="term" value="P:malate metabolic process"/>
    <property type="evidence" value="ECO:0007669"/>
    <property type="project" value="UniProtKB-ARBA"/>
</dbReference>
<dbReference type="InterPro" id="IPR006094">
    <property type="entry name" value="Oxid_FAD_bind_N"/>
</dbReference>
<dbReference type="InterPro" id="IPR016167">
    <property type="entry name" value="FAD-bd_PCMH_sub1"/>
</dbReference>